<evidence type="ECO:0000313" key="5">
    <source>
        <dbReference type="Proteomes" id="UP001301350"/>
    </source>
</evidence>
<name>A0AAV9IY32_CYACA</name>
<dbReference type="PROSITE" id="PS51704">
    <property type="entry name" value="GP_PDE"/>
    <property type="match status" value="1"/>
</dbReference>
<feature type="compositionally biased region" description="Basic and acidic residues" evidence="2">
    <location>
        <begin position="381"/>
        <end position="390"/>
    </location>
</feature>
<dbReference type="Gene3D" id="3.20.20.190">
    <property type="entry name" value="Phosphatidylinositol (PI) phosphodiesterase"/>
    <property type="match status" value="1"/>
</dbReference>
<accession>A0AAV9IY32</accession>
<dbReference type="InterPro" id="IPR030395">
    <property type="entry name" value="GP_PDE_dom"/>
</dbReference>
<evidence type="ECO:0000313" key="4">
    <source>
        <dbReference type="EMBL" id="KAK4536996.1"/>
    </source>
</evidence>
<dbReference type="InterPro" id="IPR051578">
    <property type="entry name" value="GDPD"/>
</dbReference>
<sequence>MESSACSLQALDEAVERAVSDTSLRDLHFRALPSVYAEELDEARAEWQAEALCDRREADCGPSRWIRESCTRAQPGRQTAPKEAMSSAEVATQDIMLRLTLGAPRSGSFQPLQMRSSRLQQSSARRALALIDQYNVAAAVQATTTTTTGLEDCSTPNESIVIRVTGPNDFQHDFCGWSNDWMSNTVVFHADQLGDLNLLIGVFLRARPPEEAASDTDCFLGQAAILASELSDLKGVLRRPLMDDERHLVGEFLCEFCVIKPYCGAMPRGFSHLRLDMVPSVAPQRRFQLVGHRGAGSQRTKSRVQENTVLSFLTAIQRGTVDTIELDVQLTRDGVPVIYHDFFLHSSRDESGNESDEYHEADDGEPVRVEMNGTMPAARALADKSRDCRRSGASGSRKPPDGIPIYSLTYDAFKSMTGKRSLRHVKFTTSSLRRGADPASRTTFPFDDWADFTRGAASEGNIGYLQHRLSMEEGHDDQGARGVAMIRDNALPSLRRVLNVLPEHISLMVEIKYPTPELMADTSLPYPERNVFVDRILEVIFQNESRQRRIVFLSFDPDVCLMVRKKQSVYPVCFLNAAGRSVMSEHCDPRALSVVNGVAFAVWAGLDGMVLLSDLLFEEPGTVQVIHSAGLKVYTYGKHTAQPERCRQMVEWGVDGVIADRVAYVARALDPAFGPAT</sequence>
<dbReference type="PANTHER" id="PTHR22958:SF1">
    <property type="entry name" value="GLYCEROPHOSPHOCHOLINE PHOSPHODIESTERASE GPCPD1"/>
    <property type="match status" value="1"/>
</dbReference>
<dbReference type="GO" id="GO:0046475">
    <property type="term" value="P:glycerophospholipid catabolic process"/>
    <property type="evidence" value="ECO:0007669"/>
    <property type="project" value="TreeGrafter"/>
</dbReference>
<dbReference type="Proteomes" id="UP001301350">
    <property type="component" value="Unassembled WGS sequence"/>
</dbReference>
<dbReference type="AlphaFoldDB" id="A0AAV9IY32"/>
<feature type="region of interest" description="Disordered" evidence="2">
    <location>
        <begin position="379"/>
        <end position="401"/>
    </location>
</feature>
<keyword evidence="1" id="KW-0378">Hydrolase</keyword>
<evidence type="ECO:0000256" key="2">
    <source>
        <dbReference type="SAM" id="MobiDB-lite"/>
    </source>
</evidence>
<evidence type="ECO:0000259" key="3">
    <source>
        <dbReference type="PROSITE" id="PS51704"/>
    </source>
</evidence>
<proteinExistence type="predicted"/>
<evidence type="ECO:0000256" key="1">
    <source>
        <dbReference type="ARBA" id="ARBA00022801"/>
    </source>
</evidence>
<dbReference type="Pfam" id="PF03009">
    <property type="entry name" value="GDPD"/>
    <property type="match status" value="1"/>
</dbReference>
<reference evidence="4 5" key="1">
    <citation type="submission" date="2022-07" db="EMBL/GenBank/DDBJ databases">
        <title>Genome-wide signatures of adaptation to extreme environments.</title>
        <authorList>
            <person name="Cho C.H."/>
            <person name="Yoon H.S."/>
        </authorList>
    </citation>
    <scope>NUCLEOTIDE SEQUENCE [LARGE SCALE GENOMIC DNA]</scope>
    <source>
        <strain evidence="4 5">DBV 063 E5</strain>
    </source>
</reference>
<dbReference type="SUPFAM" id="SSF51695">
    <property type="entry name" value="PLC-like phosphodiesterases"/>
    <property type="match status" value="1"/>
</dbReference>
<dbReference type="GO" id="GO:0008081">
    <property type="term" value="F:phosphoric diester hydrolase activity"/>
    <property type="evidence" value="ECO:0007669"/>
    <property type="project" value="InterPro"/>
</dbReference>
<dbReference type="PANTHER" id="PTHR22958">
    <property type="entry name" value="GLYCEROPHOSPHORYL DIESTER PHOSPHODIESTERASE"/>
    <property type="match status" value="1"/>
</dbReference>
<keyword evidence="5" id="KW-1185">Reference proteome</keyword>
<comment type="caution">
    <text evidence="4">The sequence shown here is derived from an EMBL/GenBank/DDBJ whole genome shotgun (WGS) entry which is preliminary data.</text>
</comment>
<dbReference type="InterPro" id="IPR017946">
    <property type="entry name" value="PLC-like_Pdiesterase_TIM-brl"/>
</dbReference>
<dbReference type="EMBL" id="JANCYW010000010">
    <property type="protein sequence ID" value="KAK4536996.1"/>
    <property type="molecule type" value="Genomic_DNA"/>
</dbReference>
<gene>
    <name evidence="4" type="ORF">CDCA_CDCA10G3021</name>
</gene>
<organism evidence="4 5">
    <name type="scientific">Cyanidium caldarium</name>
    <name type="common">Red alga</name>
    <dbReference type="NCBI Taxonomy" id="2771"/>
    <lineage>
        <taxon>Eukaryota</taxon>
        <taxon>Rhodophyta</taxon>
        <taxon>Bangiophyceae</taxon>
        <taxon>Cyanidiales</taxon>
        <taxon>Cyanidiaceae</taxon>
        <taxon>Cyanidium</taxon>
    </lineage>
</organism>
<protein>
    <recommendedName>
        <fullName evidence="3">GP-PDE domain-containing protein</fullName>
    </recommendedName>
</protein>
<feature type="domain" description="GP-PDE" evidence="3">
    <location>
        <begin position="287"/>
        <end position="669"/>
    </location>
</feature>